<dbReference type="SUPFAM" id="SSF49879">
    <property type="entry name" value="SMAD/FHA domain"/>
    <property type="match status" value="1"/>
</dbReference>
<dbReference type="RefSeq" id="WP_184777606.1">
    <property type="nucleotide sequence ID" value="NZ_JACHMG010000001.1"/>
</dbReference>
<dbReference type="AlphaFoldDB" id="A0A840IMQ7"/>
<proteinExistence type="predicted"/>
<protein>
    <recommendedName>
        <fullName evidence="2">FHA domain-containing protein</fullName>
    </recommendedName>
</protein>
<reference evidence="3 4" key="1">
    <citation type="submission" date="2020-08" db="EMBL/GenBank/DDBJ databases">
        <title>Sequencing the genomes of 1000 actinobacteria strains.</title>
        <authorList>
            <person name="Klenk H.-P."/>
        </authorList>
    </citation>
    <scope>NUCLEOTIDE SEQUENCE [LARGE SCALE GENOMIC DNA]</scope>
    <source>
        <strain evidence="3 4">DSM 45859</strain>
    </source>
</reference>
<dbReference type="PROSITE" id="PS50006">
    <property type="entry name" value="FHA_DOMAIN"/>
    <property type="match status" value="1"/>
</dbReference>
<sequence>MAGEAIGLLPAGHPSLAHGFGSPAGTLGVLGLAGGVLVPPATREPVTFGRNSAEVTVPLGEDDRRVSRRHGVLEHHGGRWWVRATGKVPLRLPRSRLLFTGAEPVPVPAGYLPVFVRGSGGRDHVLEVRIADGAPATGRVPVLAGRERLVLAVVGQGFLRWEECPRPMPSTLAAPRIGALDPGGGWTPDAVNTVLDAVRARHHPGGTDGELLSALISAGALVPPDLALLASPPAREPNEVEWMPPTWGS</sequence>
<feature type="domain" description="FHA" evidence="2">
    <location>
        <begin position="46"/>
        <end position="97"/>
    </location>
</feature>
<evidence type="ECO:0000313" key="3">
    <source>
        <dbReference type="EMBL" id="MBB4683230.1"/>
    </source>
</evidence>
<evidence type="ECO:0000313" key="4">
    <source>
        <dbReference type="Proteomes" id="UP000581769"/>
    </source>
</evidence>
<dbReference type="InterPro" id="IPR008984">
    <property type="entry name" value="SMAD_FHA_dom_sf"/>
</dbReference>
<keyword evidence="4" id="KW-1185">Reference proteome</keyword>
<comment type="caution">
    <text evidence="3">The sequence shown here is derived from an EMBL/GenBank/DDBJ whole genome shotgun (WGS) entry which is preliminary data.</text>
</comment>
<name>A0A840IMQ7_9PSEU</name>
<accession>A0A840IMQ7</accession>
<dbReference type="Gene3D" id="2.60.200.20">
    <property type="match status" value="1"/>
</dbReference>
<keyword evidence="1" id="KW-0597">Phosphoprotein</keyword>
<dbReference type="Proteomes" id="UP000581769">
    <property type="component" value="Unassembled WGS sequence"/>
</dbReference>
<organism evidence="3 4">
    <name type="scientific">Amycolatopsis jiangsuensis</name>
    <dbReference type="NCBI Taxonomy" id="1181879"/>
    <lineage>
        <taxon>Bacteria</taxon>
        <taxon>Bacillati</taxon>
        <taxon>Actinomycetota</taxon>
        <taxon>Actinomycetes</taxon>
        <taxon>Pseudonocardiales</taxon>
        <taxon>Pseudonocardiaceae</taxon>
        <taxon>Amycolatopsis</taxon>
    </lineage>
</organism>
<evidence type="ECO:0000259" key="2">
    <source>
        <dbReference type="PROSITE" id="PS50006"/>
    </source>
</evidence>
<dbReference type="InterPro" id="IPR000253">
    <property type="entry name" value="FHA_dom"/>
</dbReference>
<gene>
    <name evidence="3" type="ORF">BJY18_000715</name>
</gene>
<dbReference type="EMBL" id="JACHMG010000001">
    <property type="protein sequence ID" value="MBB4683230.1"/>
    <property type="molecule type" value="Genomic_DNA"/>
</dbReference>
<dbReference type="CDD" id="cd00060">
    <property type="entry name" value="FHA"/>
    <property type="match status" value="1"/>
</dbReference>
<evidence type="ECO:0000256" key="1">
    <source>
        <dbReference type="ARBA" id="ARBA00022553"/>
    </source>
</evidence>